<dbReference type="SUPFAM" id="SSF48452">
    <property type="entry name" value="TPR-like"/>
    <property type="match status" value="3"/>
</dbReference>
<name>A0A1H7EXJ0_9SPHI</name>
<evidence type="ECO:0000313" key="6">
    <source>
        <dbReference type="Proteomes" id="UP000198916"/>
    </source>
</evidence>
<dbReference type="InterPro" id="IPR011990">
    <property type="entry name" value="TPR-like_helical_dom_sf"/>
</dbReference>
<keyword evidence="1" id="KW-0802">TPR repeat</keyword>
<feature type="repeat" description="TPR" evidence="1">
    <location>
        <begin position="313"/>
        <end position="346"/>
    </location>
</feature>
<dbReference type="SMART" id="SM00028">
    <property type="entry name" value="TPR"/>
    <property type="match status" value="6"/>
</dbReference>
<dbReference type="Gene3D" id="1.25.40.10">
    <property type="entry name" value="Tetratricopeptide repeat domain"/>
    <property type="match status" value="3"/>
</dbReference>
<dbReference type="InterPro" id="IPR019734">
    <property type="entry name" value="TPR_rpt"/>
</dbReference>
<feature type="domain" description="CHAT" evidence="4">
    <location>
        <begin position="733"/>
        <end position="1036"/>
    </location>
</feature>
<dbReference type="EMBL" id="FNZR01000001">
    <property type="protein sequence ID" value="SEK17817.1"/>
    <property type="molecule type" value="Genomic_DNA"/>
</dbReference>
<evidence type="ECO:0000256" key="1">
    <source>
        <dbReference type="PROSITE-ProRule" id="PRU00339"/>
    </source>
</evidence>
<dbReference type="InterPro" id="IPR024983">
    <property type="entry name" value="CHAT_dom"/>
</dbReference>
<dbReference type="Proteomes" id="UP000198916">
    <property type="component" value="Unassembled WGS sequence"/>
</dbReference>
<dbReference type="PANTHER" id="PTHR10098">
    <property type="entry name" value="RAPSYN-RELATED"/>
    <property type="match status" value="1"/>
</dbReference>
<evidence type="ECO:0000256" key="2">
    <source>
        <dbReference type="SAM" id="Phobius"/>
    </source>
</evidence>
<evidence type="ECO:0000313" key="5">
    <source>
        <dbReference type="EMBL" id="SEK17817.1"/>
    </source>
</evidence>
<dbReference type="Pfam" id="PF13424">
    <property type="entry name" value="TPR_12"/>
    <property type="match status" value="2"/>
</dbReference>
<feature type="chain" id="PRO_5011542210" evidence="3">
    <location>
        <begin position="18"/>
        <end position="1074"/>
    </location>
</feature>
<feature type="transmembrane region" description="Helical" evidence="2">
    <location>
        <begin position="1047"/>
        <end position="1066"/>
    </location>
</feature>
<keyword evidence="2" id="KW-0812">Transmembrane</keyword>
<dbReference type="PROSITE" id="PS50005">
    <property type="entry name" value="TPR"/>
    <property type="match status" value="1"/>
</dbReference>
<dbReference type="STRING" id="332977.SAMN05421740_10137"/>
<keyword evidence="2" id="KW-1133">Transmembrane helix</keyword>
<dbReference type="Pfam" id="PF12770">
    <property type="entry name" value="CHAT"/>
    <property type="match status" value="1"/>
</dbReference>
<keyword evidence="3" id="KW-0732">Signal</keyword>
<feature type="signal peptide" evidence="3">
    <location>
        <begin position="1"/>
        <end position="17"/>
    </location>
</feature>
<proteinExistence type="predicted"/>
<reference evidence="6" key="1">
    <citation type="submission" date="2016-10" db="EMBL/GenBank/DDBJ databases">
        <authorList>
            <person name="Varghese N."/>
            <person name="Submissions S."/>
        </authorList>
    </citation>
    <scope>NUCLEOTIDE SEQUENCE [LARGE SCALE GENOMIC DNA]</scope>
    <source>
        <strain evidence="6">Jip14</strain>
    </source>
</reference>
<sequence>MKLTLLSVCLISCFAFSAPRQENDYEKATRTYRENKLDSAAYYIGNALHRYRATDQRDSLVFAYVQQALITWSQHGLEEALRLTDTAVAIAEQLPRSHAAVVAAYGRMGQLLTQQYAFEAAARYFSKAEAVMDAKRAPSRHDVLLYNYIAIRHLMLEGYEPAKQYAQRAYTLNLQLEGINGWDMPSILQTRYFISRYSEDYEQALVDGLAFQQAIQRLYPPDHPNVGTMHNSLAIIYETLRRYEEALYHRQQAVNIQFNNYLHVDNSFSLAAAYQNLGNLYGYINEPFLAQEYLGKGSRLLMQTYGEDGLGMVKVLVDLAVNKSRIGQYDEAEKRFQQAYALQKQHAPDDQMGMAYVENFFGDLYFDQQRYEAAADWYTRALERYKRANAMHLELALLIQRNLAVIMAATGQQQAAIAMQRSVLASFRKLYPPGNDAIADKLHHLSMLYLQMGQTEQALAFSDSVFAELTLHTPLPLNVADWFHHLPFSYATMVYIQQRTQILYQLASQSSERHRLDEVLALTDQYTRFVSDNLHAFRTQAALIDLAAINKKIYSVAIEVSWELANGDQSYLERAFAYAERSKALLMRLAANGMLVDAQQTEKDIVARRDHDFRRRINTLNLQYLNSRRDDSLLTLLSATMEGYRVFQDSLKKTRNDLFWAKHALEPPSLADIRNTLLTNKETLVAYAVTEQAILIFVLTPQTFRALRIGREVLDDAKSLRELHGLTAAAFVAPAHRLYQALIKPVEPYFTSNRLLIVPDAELYLLNFEVLLADQQEKRFSRMPYLIHTYDLSYLLSAASAVQFKAAHRAKTKERALLFTPVFTDEMKAMYRKNLKQHGLEDSDYLYLYRQPFALQAARQIGSVVAHDLYAEQDAQEQVFKQVAPDYRILHLGTHAELNDEAPLLSRLFLAKASPGDTLNREDGYLHAYEIYAMQLRAELAVLTACETGAGAWRNGEGVISLAHSFMHAGCPSVVMSLWKIDEKASMDIIARFYDRLAKGDSKSTALRNAKLHLMEKGDERLAHPYYWAGLALIGDNAPVYGSVTTYYWTAGLATAMLLGMVIFVFRRSRNGDK</sequence>
<dbReference type="RefSeq" id="WP_090601838.1">
    <property type="nucleotide sequence ID" value="NZ_FNZR01000001.1"/>
</dbReference>
<dbReference type="OrthoDB" id="9771112at2"/>
<organism evidence="5 6">
    <name type="scientific">Parapedobacter koreensis</name>
    <dbReference type="NCBI Taxonomy" id="332977"/>
    <lineage>
        <taxon>Bacteria</taxon>
        <taxon>Pseudomonadati</taxon>
        <taxon>Bacteroidota</taxon>
        <taxon>Sphingobacteriia</taxon>
        <taxon>Sphingobacteriales</taxon>
        <taxon>Sphingobacteriaceae</taxon>
        <taxon>Parapedobacter</taxon>
    </lineage>
</organism>
<evidence type="ECO:0000256" key="3">
    <source>
        <dbReference type="SAM" id="SignalP"/>
    </source>
</evidence>
<protein>
    <submittedName>
        <fullName evidence="5">Tetratricopeptide repeat-containing protein</fullName>
    </submittedName>
</protein>
<keyword evidence="6" id="KW-1185">Reference proteome</keyword>
<keyword evidence="2" id="KW-0472">Membrane</keyword>
<dbReference type="AlphaFoldDB" id="A0A1H7EXJ0"/>
<gene>
    <name evidence="5" type="ORF">SAMN05421740_10137</name>
</gene>
<accession>A0A1H7EXJ0</accession>
<evidence type="ECO:0000259" key="4">
    <source>
        <dbReference type="Pfam" id="PF12770"/>
    </source>
</evidence>